<dbReference type="Pfam" id="PF13102">
    <property type="entry name" value="Phage_int_SAM_5"/>
    <property type="match status" value="1"/>
</dbReference>
<dbReference type="AlphaFoldDB" id="A0A6N3F033"/>
<sequence length="424" mass="49500">MRSTFSTIFYLKRQVVKKDGTVPIMGRITVDGTQTQFSCKLTIDPKIWETKTGRATGRSTVALETNRMLDKIRVKINTHYQEIMDRDNFVTAEKVKNAFLGLEHRCHTLMKVYEQFTADYAKMVEAGMKSKKSYEKYIIVYKHLKEFLMQRYHVQDIALKELTQSFIMDFDMFLRTDKHCCNNTVWIYVCPLRTMVSVAISNEWLVRDPFRDYEIKKEDTVRTFLTKEEIQLLMDGKLKNAKQELYRDMFLFCIFTGLSFSDMRNLKEENIVTYFDEHQWIKINRQKTGVESNIRLLDVPLRILEKYRELSEDGKIFPVPHYMTCLQGIRSVAKRCGITKSFSWHCARHSAATTILLSNGVPIETVSSILGHKNISTTQIYAKITKEKLNQDMENLEKRLGNIESFLPDSLKNGKEDNVCGATR</sequence>
<accession>A0A6N3F033</accession>
<evidence type="ECO:0000256" key="1">
    <source>
        <dbReference type="ARBA" id="ARBA00008857"/>
    </source>
</evidence>
<dbReference type="InterPro" id="IPR025269">
    <property type="entry name" value="SAM-like_dom"/>
</dbReference>
<reference evidence="5" key="1">
    <citation type="submission" date="2019-11" db="EMBL/GenBank/DDBJ databases">
        <authorList>
            <person name="Feng L."/>
        </authorList>
    </citation>
    <scope>NUCLEOTIDE SEQUENCE</scope>
    <source>
        <strain evidence="5">PclaraLFYP37</strain>
    </source>
</reference>
<dbReference type="Gene3D" id="1.10.443.10">
    <property type="entry name" value="Intergrase catalytic core"/>
    <property type="match status" value="1"/>
</dbReference>
<gene>
    <name evidence="5" type="primary">xerD_10</name>
    <name evidence="5" type="ORF">PCLFYP37_02956</name>
</gene>
<dbReference type="InterPro" id="IPR013762">
    <property type="entry name" value="Integrase-like_cat_sf"/>
</dbReference>
<dbReference type="CDD" id="cd01185">
    <property type="entry name" value="INTN1_C_like"/>
    <property type="match status" value="1"/>
</dbReference>
<protein>
    <submittedName>
        <fullName evidence="5">Tyrosine recombinase XerD</fullName>
    </submittedName>
</protein>
<dbReference type="InterPro" id="IPR050090">
    <property type="entry name" value="Tyrosine_recombinase_XerCD"/>
</dbReference>
<dbReference type="RefSeq" id="WP_412442708.1">
    <property type="nucleotide sequence ID" value="NZ_CACRUT010000016.1"/>
</dbReference>
<dbReference type="InterPro" id="IPR002104">
    <property type="entry name" value="Integrase_catalytic"/>
</dbReference>
<evidence type="ECO:0000256" key="2">
    <source>
        <dbReference type="ARBA" id="ARBA00023125"/>
    </source>
</evidence>
<evidence type="ECO:0000259" key="4">
    <source>
        <dbReference type="PROSITE" id="PS51898"/>
    </source>
</evidence>
<dbReference type="PROSITE" id="PS51898">
    <property type="entry name" value="TYR_RECOMBINASE"/>
    <property type="match status" value="1"/>
</dbReference>
<dbReference type="PANTHER" id="PTHR30349:SF64">
    <property type="entry name" value="PROPHAGE INTEGRASE INTD-RELATED"/>
    <property type="match status" value="1"/>
</dbReference>
<dbReference type="GO" id="GO:0003677">
    <property type="term" value="F:DNA binding"/>
    <property type="evidence" value="ECO:0007669"/>
    <property type="project" value="UniProtKB-KW"/>
</dbReference>
<dbReference type="SUPFAM" id="SSF56349">
    <property type="entry name" value="DNA breaking-rejoining enzymes"/>
    <property type="match status" value="1"/>
</dbReference>
<dbReference type="InterPro" id="IPR011010">
    <property type="entry name" value="DNA_brk_join_enz"/>
</dbReference>
<keyword evidence="3" id="KW-0233">DNA recombination</keyword>
<dbReference type="Pfam" id="PF17293">
    <property type="entry name" value="Arm-DNA-bind_5"/>
    <property type="match status" value="1"/>
</dbReference>
<name>A0A6N3F033_9BACT</name>
<evidence type="ECO:0000313" key="5">
    <source>
        <dbReference type="EMBL" id="VYU45363.1"/>
    </source>
</evidence>
<dbReference type="PANTHER" id="PTHR30349">
    <property type="entry name" value="PHAGE INTEGRASE-RELATED"/>
    <property type="match status" value="1"/>
</dbReference>
<dbReference type="EMBL" id="CACRUT010000016">
    <property type="protein sequence ID" value="VYU45363.1"/>
    <property type="molecule type" value="Genomic_DNA"/>
</dbReference>
<proteinExistence type="inferred from homology"/>
<organism evidence="5">
    <name type="scientific">Paraprevotella clara</name>
    <dbReference type="NCBI Taxonomy" id="454154"/>
    <lineage>
        <taxon>Bacteria</taxon>
        <taxon>Pseudomonadati</taxon>
        <taxon>Bacteroidota</taxon>
        <taxon>Bacteroidia</taxon>
        <taxon>Bacteroidales</taxon>
        <taxon>Prevotellaceae</taxon>
        <taxon>Paraprevotella</taxon>
    </lineage>
</organism>
<dbReference type="Gene3D" id="1.10.150.130">
    <property type="match status" value="1"/>
</dbReference>
<dbReference type="InterPro" id="IPR010998">
    <property type="entry name" value="Integrase_recombinase_N"/>
</dbReference>
<comment type="similarity">
    <text evidence="1">Belongs to the 'phage' integrase family.</text>
</comment>
<dbReference type="Pfam" id="PF00589">
    <property type="entry name" value="Phage_integrase"/>
    <property type="match status" value="1"/>
</dbReference>
<dbReference type="InterPro" id="IPR035386">
    <property type="entry name" value="Arm-DNA-bind_5"/>
</dbReference>
<dbReference type="GO" id="GO:0015074">
    <property type="term" value="P:DNA integration"/>
    <property type="evidence" value="ECO:0007669"/>
    <property type="project" value="InterPro"/>
</dbReference>
<feature type="domain" description="Tyr recombinase" evidence="4">
    <location>
        <begin position="220"/>
        <end position="394"/>
    </location>
</feature>
<keyword evidence="2" id="KW-0238">DNA-binding</keyword>
<evidence type="ECO:0000256" key="3">
    <source>
        <dbReference type="ARBA" id="ARBA00023172"/>
    </source>
</evidence>
<dbReference type="GO" id="GO:0006310">
    <property type="term" value="P:DNA recombination"/>
    <property type="evidence" value="ECO:0007669"/>
    <property type="project" value="UniProtKB-KW"/>
</dbReference>